<dbReference type="PANTHER" id="PTHR43795:SF1">
    <property type="entry name" value="INACTIVE 1-AMINOCYCLOPROPANE-1-CARBOXYLATE SYNTHASE-LIKE PROTEIN 2-RELATED"/>
    <property type="match status" value="1"/>
</dbReference>
<dbReference type="AlphaFoldDB" id="A0A667HLT0"/>
<sequence length="706" mass="80663">MLTGSSQPAEAKTKTQSMSHRLGMCRMPSAQMRGQGLRNQRIHTHLMEMMLHLKQTIEKNLMHLTTRHLQQDLVLEEQRHSQAASEEEALLGRLIYQLVNLLQSGAVGGLGLQPSCPSLDVRRDVRGGQWAQSSRQPDWPVHQLSDLEATFVSQHLSSRGIDISALYHSSFQDYKIYQRDKYHEDKNTMGFINLGLSENKLCLDLMTERLSQSDMNYIEDDLLQYPDWRGQPFLREEVARFLTYYCKVPDQLDPENVVVLNGCSSVFSTLAMVLCDPGEAFLIPAPFYGGFAFSACLYSKVELILVHLDSEVTDANPHPFQLTVDKLEQALLEARLTGKKVRALILINPQNPLGDVYSRDSLQEYLEFAKRYHLHVIIDEIYMLSVFDEFITFHSVLSMESLPDPNRTHVIWGTSKDFGISGFRFGVLYTHNREVASAVSSFGYLHGISGIAQHKLCRLLQDREWIDKVYLPTYRSRLQIAHGYMTKKLEALGIPFLNRGSGLYIWMNLKMYLDPCTFEEELLLHRRFLDNKLILSRGRTYMCKEPGWFRITFADKPLLLKQAMHRFCQVLSEQKQDLIMKQLENAQRECSLCLRRNPRHLPPVQAQPPHRTWTVTMGMVWKENALENQTGSCQSSVEWVILPPQRPLIAPTCPLEEASLNGSGTQLRRATGPTTWTSMMRIRTPVASLTWAPVRTNSALTCCPGG</sequence>
<dbReference type="InterPro" id="IPR015424">
    <property type="entry name" value="PyrdxlP-dep_Trfase"/>
</dbReference>
<dbReference type="Ensembl" id="ENSLCNT00005023256.1">
    <property type="protein sequence ID" value="ENSLCNP00005020788.1"/>
    <property type="gene ID" value="ENSLCNG00005013559.1"/>
</dbReference>
<dbReference type="Gene3D" id="3.40.640.10">
    <property type="entry name" value="Type I PLP-dependent aspartate aminotransferase-like (Major domain)"/>
    <property type="match status" value="1"/>
</dbReference>
<reference evidence="3" key="1">
    <citation type="submission" date="2025-08" db="UniProtKB">
        <authorList>
            <consortium name="Ensembl"/>
        </authorList>
    </citation>
    <scope>IDENTIFICATION</scope>
</reference>
<gene>
    <name evidence="3" type="primary">ACCSL</name>
</gene>
<dbReference type="PANTHER" id="PTHR43795">
    <property type="entry name" value="BIFUNCTIONAL ASPARTATE AMINOTRANSFERASE AND GLUTAMATE/ASPARTATE-PREPHENATE AMINOTRANSFERASE-RELATED"/>
    <property type="match status" value="1"/>
</dbReference>
<dbReference type="InterPro" id="IPR015421">
    <property type="entry name" value="PyrdxlP-dep_Trfase_major"/>
</dbReference>
<evidence type="ECO:0000313" key="4">
    <source>
        <dbReference type="Proteomes" id="UP000472241"/>
    </source>
</evidence>
<evidence type="ECO:0000259" key="2">
    <source>
        <dbReference type="Pfam" id="PF00155"/>
    </source>
</evidence>
<feature type="domain" description="Aminotransferase class I/classII large" evidence="2">
    <location>
        <begin position="194"/>
        <end position="555"/>
    </location>
</feature>
<evidence type="ECO:0000256" key="1">
    <source>
        <dbReference type="ARBA" id="ARBA00022898"/>
    </source>
</evidence>
<dbReference type="PRINTS" id="PR00753">
    <property type="entry name" value="ACCSYNTHASE"/>
</dbReference>
<keyword evidence="4" id="KW-1185">Reference proteome</keyword>
<accession>A0A667HLT0</accession>
<dbReference type="GO" id="GO:0006520">
    <property type="term" value="P:amino acid metabolic process"/>
    <property type="evidence" value="ECO:0007669"/>
    <property type="project" value="TreeGrafter"/>
</dbReference>
<dbReference type="InterPro" id="IPR015422">
    <property type="entry name" value="PyrdxlP-dep_Trfase_small"/>
</dbReference>
<dbReference type="GO" id="GO:0008483">
    <property type="term" value="F:transaminase activity"/>
    <property type="evidence" value="ECO:0007669"/>
    <property type="project" value="TreeGrafter"/>
</dbReference>
<dbReference type="InterPro" id="IPR050478">
    <property type="entry name" value="Ethylene_sulfur-biosynth"/>
</dbReference>
<organism evidence="3 4">
    <name type="scientific">Lynx canadensis</name>
    <name type="common">Canada lynx</name>
    <name type="synonym">Felis canadensis</name>
    <dbReference type="NCBI Taxonomy" id="61383"/>
    <lineage>
        <taxon>Eukaryota</taxon>
        <taxon>Metazoa</taxon>
        <taxon>Chordata</taxon>
        <taxon>Craniata</taxon>
        <taxon>Vertebrata</taxon>
        <taxon>Euteleostomi</taxon>
        <taxon>Mammalia</taxon>
        <taxon>Eutheria</taxon>
        <taxon>Laurasiatheria</taxon>
        <taxon>Carnivora</taxon>
        <taxon>Feliformia</taxon>
        <taxon>Felidae</taxon>
        <taxon>Felinae</taxon>
        <taxon>Lynx</taxon>
    </lineage>
</organism>
<dbReference type="SUPFAM" id="SSF53383">
    <property type="entry name" value="PLP-dependent transferases"/>
    <property type="match status" value="1"/>
</dbReference>
<dbReference type="Proteomes" id="UP000472241">
    <property type="component" value="Unplaced"/>
</dbReference>
<dbReference type="GO" id="GO:0030170">
    <property type="term" value="F:pyridoxal phosphate binding"/>
    <property type="evidence" value="ECO:0007669"/>
    <property type="project" value="InterPro"/>
</dbReference>
<name>A0A667HLT0_LYNCA</name>
<keyword evidence="1" id="KW-0663">Pyridoxal phosphate</keyword>
<dbReference type="Gene3D" id="3.90.1150.10">
    <property type="entry name" value="Aspartate Aminotransferase, domain 1"/>
    <property type="match status" value="1"/>
</dbReference>
<dbReference type="Pfam" id="PF00155">
    <property type="entry name" value="Aminotran_1_2"/>
    <property type="match status" value="1"/>
</dbReference>
<dbReference type="InterPro" id="IPR004839">
    <property type="entry name" value="Aminotransferase_I/II_large"/>
</dbReference>
<evidence type="ECO:0000313" key="3">
    <source>
        <dbReference type="Ensembl" id="ENSLCNP00005020788.1"/>
    </source>
</evidence>
<dbReference type="CDD" id="cd00609">
    <property type="entry name" value="AAT_like"/>
    <property type="match status" value="1"/>
</dbReference>
<reference evidence="3" key="2">
    <citation type="submission" date="2025-09" db="UniProtKB">
        <authorList>
            <consortium name="Ensembl"/>
        </authorList>
    </citation>
    <scope>IDENTIFICATION</scope>
</reference>
<protein>
    <submittedName>
        <fullName evidence="3">1-aminocyclopropane-1-carboxylate synthase homolog (inactive) like</fullName>
    </submittedName>
</protein>
<proteinExistence type="predicted"/>